<dbReference type="CDD" id="cd03801">
    <property type="entry name" value="GT4_PimA-like"/>
    <property type="match status" value="1"/>
</dbReference>
<dbReference type="Gene3D" id="3.40.50.2000">
    <property type="entry name" value="Glycogen Phosphorylase B"/>
    <property type="match status" value="3"/>
</dbReference>
<evidence type="ECO:0000256" key="2">
    <source>
        <dbReference type="ARBA" id="ARBA00022676"/>
    </source>
</evidence>
<evidence type="ECO:0000259" key="5">
    <source>
        <dbReference type="Pfam" id="PF13524"/>
    </source>
</evidence>
<dbReference type="Pfam" id="PF13524">
    <property type="entry name" value="Glyco_trans_1_2"/>
    <property type="match status" value="1"/>
</dbReference>
<feature type="domain" description="Glycosyltransferase subfamily 4-like N-terminal" evidence="4">
    <location>
        <begin position="445"/>
        <end position="542"/>
    </location>
</feature>
<evidence type="ECO:0000256" key="1">
    <source>
        <dbReference type="ARBA" id="ARBA00021292"/>
    </source>
</evidence>
<dbReference type="Proteomes" id="UP001499984">
    <property type="component" value="Unassembled WGS sequence"/>
</dbReference>
<sequence>MSRTLRALVYGDVDLNLIDGSAVWAQSTVQALSLAGCEARLVLKSPVRTGRLTDPLAELPGVTLVHPHEERLLPGLADRPMSPVQASAVLTRLDEDDPCDLLVLRGRRLVTRIVADGVFDGRIWAYLTDIPQSAAEMTEAARADLVRIAEASHRLLCQTEELRCFLEAWVPEACGKCVLSPPAVPEPDFPVPDRDGAGRPRDPLPQDPLRLVYTGKFAPRWNTLPMTRLPELLAERGVPAELHTVGDKIHDDPGHPHFQADMARALAATSGVHHHGGQPREEAMRIAAGCDVGLGWRDPVLDSSLELSTKVLEFGALGLPVVLNRTPAHEALLGTDYPLFVPGRAGLDDAADAVARAVREPEARRLAADRCREAARHHTLDGAAARWRAHLGRVFPAAPGEVTARQRPLRVGVAGHDLKFLTRLLDHFRALPGLDVRVDAWPALARHDPDASRELADWADVVVVEWCGPAAVWYSRHKRRGSRLIVRLHRFELDAPWPGQVDIDAVDRVVCVSPYYARRTREHTGWPESKVVVVPNWVDTDQLDRPKAPGAHHRLGMIGIAPSRKRLDLGLDVLEALRARDRRWHLSVKSKPPWEYWWIWNKPEERAHYDAVLRRMQTSPLLEGAVVVDTFGPDVAGWLRRVGHVLSTSDDESFHLAPAEGMASGAVPALLPWPGADEIYDKRWIHDDPEAMADAIAALGEDGWRSAGEVARTQVREGFSLDRVAETWTELLVAR</sequence>
<organism evidence="6 7">
    <name type="scientific">Streptomyces shaanxiensis</name>
    <dbReference type="NCBI Taxonomy" id="653357"/>
    <lineage>
        <taxon>Bacteria</taxon>
        <taxon>Bacillati</taxon>
        <taxon>Actinomycetota</taxon>
        <taxon>Actinomycetes</taxon>
        <taxon>Kitasatosporales</taxon>
        <taxon>Streptomycetaceae</taxon>
        <taxon>Streptomyces</taxon>
    </lineage>
</organism>
<feature type="domain" description="Spore protein YkvP/CgeB glycosyl transferase-like" evidence="5">
    <location>
        <begin position="266"/>
        <end position="387"/>
    </location>
</feature>
<reference evidence="7" key="1">
    <citation type="journal article" date="2019" name="Int. J. Syst. Evol. Microbiol.">
        <title>The Global Catalogue of Microorganisms (GCM) 10K type strain sequencing project: providing services to taxonomists for standard genome sequencing and annotation.</title>
        <authorList>
            <consortium name="The Broad Institute Genomics Platform"/>
            <consortium name="The Broad Institute Genome Sequencing Center for Infectious Disease"/>
            <person name="Wu L."/>
            <person name="Ma J."/>
        </authorList>
    </citation>
    <scope>NUCLEOTIDE SEQUENCE [LARGE SCALE GENOMIC DNA]</scope>
    <source>
        <strain evidence="7">JCM 16925</strain>
    </source>
</reference>
<evidence type="ECO:0000256" key="3">
    <source>
        <dbReference type="ARBA" id="ARBA00022679"/>
    </source>
</evidence>
<evidence type="ECO:0000313" key="7">
    <source>
        <dbReference type="Proteomes" id="UP001499984"/>
    </source>
</evidence>
<name>A0ABP7V1G5_9ACTN</name>
<keyword evidence="3" id="KW-0808">Transferase</keyword>
<evidence type="ECO:0000313" key="6">
    <source>
        <dbReference type="EMBL" id="GAA4057409.1"/>
    </source>
</evidence>
<comment type="caution">
    <text evidence="6">The sequence shown here is derived from an EMBL/GenBank/DDBJ whole genome shotgun (WGS) entry which is preliminary data.</text>
</comment>
<dbReference type="InterPro" id="IPR028098">
    <property type="entry name" value="Glyco_trans_4-like_N"/>
</dbReference>
<dbReference type="PANTHER" id="PTHR12526">
    <property type="entry name" value="GLYCOSYLTRANSFERASE"/>
    <property type="match status" value="1"/>
</dbReference>
<keyword evidence="2" id="KW-0328">Glycosyltransferase</keyword>
<dbReference type="InterPro" id="IPR055259">
    <property type="entry name" value="YkvP/CgeB_Glyco_trans-like"/>
</dbReference>
<dbReference type="Pfam" id="PF13439">
    <property type="entry name" value="Glyco_transf_4"/>
    <property type="match status" value="1"/>
</dbReference>
<protein>
    <recommendedName>
        <fullName evidence="1">D-inositol 3-phosphate glycosyltransferase</fullName>
    </recommendedName>
</protein>
<proteinExistence type="predicted"/>
<gene>
    <name evidence="6" type="ORF">GCM10022233_32200</name>
</gene>
<dbReference type="RefSeq" id="WP_345013099.1">
    <property type="nucleotide sequence ID" value="NZ_BAAAZY010000010.1"/>
</dbReference>
<keyword evidence="7" id="KW-1185">Reference proteome</keyword>
<evidence type="ECO:0000259" key="4">
    <source>
        <dbReference type="Pfam" id="PF13439"/>
    </source>
</evidence>
<dbReference type="EMBL" id="BAAAZY010000010">
    <property type="protein sequence ID" value="GAA4057409.1"/>
    <property type="molecule type" value="Genomic_DNA"/>
</dbReference>
<dbReference type="SUPFAM" id="SSF53756">
    <property type="entry name" value="UDP-Glycosyltransferase/glycogen phosphorylase"/>
    <property type="match status" value="2"/>
</dbReference>
<accession>A0ABP7V1G5</accession>